<proteinExistence type="predicted"/>
<name>A0ACB8JY30_CITSI</name>
<evidence type="ECO:0000313" key="2">
    <source>
        <dbReference type="Proteomes" id="UP000829398"/>
    </source>
</evidence>
<accession>A0ACB8JY30</accession>
<gene>
    <name evidence="1" type="ORF">KPL71_018443</name>
</gene>
<evidence type="ECO:0000313" key="1">
    <source>
        <dbReference type="EMBL" id="KAH9737435.1"/>
    </source>
</evidence>
<comment type="caution">
    <text evidence="1">The sequence shown here is derived from an EMBL/GenBank/DDBJ whole genome shotgun (WGS) entry which is preliminary data.</text>
</comment>
<sequence>MLKALKPYMLSIFCSCCYAGLNIISKVSLDKGMSRYVLVVYAHAFATLATAVLAILFERKNKSKITKSILRDIFFLGLLGAMLGRTLFFAGLEYTSTTFASAMANIIPSITFILAVAFRMERLDISKLSAQAKIAGTLVALGGAILSTLYKGIVVISAHRRHGNQTDGISKVFLDGNWIKGSLMLFISYLSLAAFFIVQTWTIKKYPAPITLTSLACLAGTLLAAIMAAILDHKPASWRLSWNITLLAPIYSGIVVFGITVYAQTLVIREKGPVFMTAFRPSSTVIVAIMGLLILGEELHLGEILGSILIVLGLYAILWAKAYENRRKSLEIMESDRAVGSETTMEK</sequence>
<organism evidence="1 2">
    <name type="scientific">Citrus sinensis</name>
    <name type="common">Sweet orange</name>
    <name type="synonym">Citrus aurantium var. sinensis</name>
    <dbReference type="NCBI Taxonomy" id="2711"/>
    <lineage>
        <taxon>Eukaryota</taxon>
        <taxon>Viridiplantae</taxon>
        <taxon>Streptophyta</taxon>
        <taxon>Embryophyta</taxon>
        <taxon>Tracheophyta</taxon>
        <taxon>Spermatophyta</taxon>
        <taxon>Magnoliopsida</taxon>
        <taxon>eudicotyledons</taxon>
        <taxon>Gunneridae</taxon>
        <taxon>Pentapetalae</taxon>
        <taxon>rosids</taxon>
        <taxon>malvids</taxon>
        <taxon>Sapindales</taxon>
        <taxon>Rutaceae</taxon>
        <taxon>Aurantioideae</taxon>
        <taxon>Citrus</taxon>
    </lineage>
</organism>
<reference evidence="2" key="1">
    <citation type="journal article" date="2023" name="Hortic. Res.">
        <title>A chromosome-level phased genome enabling allele-level studies in sweet orange: a case study on citrus Huanglongbing tolerance.</title>
        <authorList>
            <person name="Wu B."/>
            <person name="Yu Q."/>
            <person name="Deng Z."/>
            <person name="Duan Y."/>
            <person name="Luo F."/>
            <person name="Gmitter F. Jr."/>
        </authorList>
    </citation>
    <scope>NUCLEOTIDE SEQUENCE [LARGE SCALE GENOMIC DNA]</scope>
    <source>
        <strain evidence="2">cv. Valencia</strain>
    </source>
</reference>
<dbReference type="Proteomes" id="UP000829398">
    <property type="component" value="Chromosome 6"/>
</dbReference>
<protein>
    <submittedName>
        <fullName evidence="1">Uncharacterized protein</fullName>
    </submittedName>
</protein>
<keyword evidence="2" id="KW-1185">Reference proteome</keyword>
<dbReference type="EMBL" id="CM039175">
    <property type="protein sequence ID" value="KAH9737435.1"/>
    <property type="molecule type" value="Genomic_DNA"/>
</dbReference>